<name>A0A327RC12_9FLAO</name>
<proteinExistence type="predicted"/>
<gene>
    <name evidence="1" type="ORF">LY08_02305</name>
</gene>
<dbReference type="AlphaFoldDB" id="A0A327RC12"/>
<dbReference type="Proteomes" id="UP000248703">
    <property type="component" value="Unassembled WGS sequence"/>
</dbReference>
<keyword evidence="2" id="KW-1185">Reference proteome</keyword>
<organism evidence="1 2">
    <name type="scientific">Olleya aquimaris</name>
    <dbReference type="NCBI Taxonomy" id="639310"/>
    <lineage>
        <taxon>Bacteria</taxon>
        <taxon>Pseudomonadati</taxon>
        <taxon>Bacteroidota</taxon>
        <taxon>Flavobacteriia</taxon>
        <taxon>Flavobacteriales</taxon>
        <taxon>Flavobacteriaceae</taxon>
    </lineage>
</organism>
<dbReference type="OrthoDB" id="1367364at2"/>
<comment type="caution">
    <text evidence="1">The sequence shown here is derived from an EMBL/GenBank/DDBJ whole genome shotgun (WGS) entry which is preliminary data.</text>
</comment>
<evidence type="ECO:0008006" key="3">
    <source>
        <dbReference type="Google" id="ProtNLM"/>
    </source>
</evidence>
<reference evidence="1 2" key="1">
    <citation type="submission" date="2018-06" db="EMBL/GenBank/DDBJ databases">
        <title>Genomic Encyclopedia of Archaeal and Bacterial Type Strains, Phase II (KMG-II): from individual species to whole genera.</title>
        <authorList>
            <person name="Goeker M."/>
        </authorList>
    </citation>
    <scope>NUCLEOTIDE SEQUENCE [LARGE SCALE GENOMIC DNA]</scope>
    <source>
        <strain evidence="1 2">DSM 24464</strain>
    </source>
</reference>
<dbReference type="EMBL" id="QLLO01000008">
    <property type="protein sequence ID" value="RAJ13023.1"/>
    <property type="molecule type" value="Genomic_DNA"/>
</dbReference>
<dbReference type="RefSeq" id="WP_111660574.1">
    <property type="nucleotide sequence ID" value="NZ_QLLO01000008.1"/>
</dbReference>
<evidence type="ECO:0000313" key="2">
    <source>
        <dbReference type="Proteomes" id="UP000248703"/>
    </source>
</evidence>
<protein>
    <recommendedName>
        <fullName evidence="3">DUF4878 domain-containing protein</fullName>
    </recommendedName>
</protein>
<sequence>MKTFVTLILFSFSLITFGQNKPEEIVTNFFNEYKNDGASKAIDNLYSTNKWMARATDAITKLKQQLSALNEDFVGQYYGYELIVEKKLSDSFILMSYLVKYDRQPIRFTFQFYKPENQWRIHSFKYDSNIDEEIEESAKAYYLDLEN</sequence>
<accession>A0A327RC12</accession>
<evidence type="ECO:0000313" key="1">
    <source>
        <dbReference type="EMBL" id="RAJ13023.1"/>
    </source>
</evidence>